<comment type="caution">
    <text evidence="3">The sequence shown here is derived from an EMBL/GenBank/DDBJ whole genome shotgun (WGS) entry which is preliminary data.</text>
</comment>
<accession>A0A418MMK4</accession>
<feature type="domain" description="RmlD-like substrate binding" evidence="2">
    <location>
        <begin position="4"/>
        <end position="265"/>
    </location>
</feature>
<dbReference type="PANTHER" id="PTHR43242">
    <property type="entry name" value="NAD(P)-BINDING ROSSMANN-FOLD SUPERFAMILY PROTEIN"/>
    <property type="match status" value="1"/>
</dbReference>
<dbReference type="EMBL" id="QXEC01000054">
    <property type="protein sequence ID" value="RIV29798.1"/>
    <property type="molecule type" value="Genomic_DNA"/>
</dbReference>
<dbReference type="Proteomes" id="UP000283832">
    <property type="component" value="Unassembled WGS sequence"/>
</dbReference>
<dbReference type="Pfam" id="PF04321">
    <property type="entry name" value="RmlD_sub_bind"/>
    <property type="match status" value="1"/>
</dbReference>
<evidence type="ECO:0000313" key="3">
    <source>
        <dbReference type="EMBL" id="RIV29798.1"/>
    </source>
</evidence>
<evidence type="ECO:0000256" key="1">
    <source>
        <dbReference type="SAM" id="MobiDB-lite"/>
    </source>
</evidence>
<dbReference type="RefSeq" id="WP_119579977.1">
    <property type="nucleotide sequence ID" value="NZ_QXEC01000054.1"/>
</dbReference>
<dbReference type="InterPro" id="IPR036291">
    <property type="entry name" value="NAD(P)-bd_dom_sf"/>
</dbReference>
<gene>
    <name evidence="3" type="ORF">D2L64_26785</name>
</gene>
<organism evidence="3 4">
    <name type="scientific">Micromonospora radicis</name>
    <dbReference type="NCBI Taxonomy" id="1894971"/>
    <lineage>
        <taxon>Bacteria</taxon>
        <taxon>Bacillati</taxon>
        <taxon>Actinomycetota</taxon>
        <taxon>Actinomycetes</taxon>
        <taxon>Micromonosporales</taxon>
        <taxon>Micromonosporaceae</taxon>
        <taxon>Micromonospora</taxon>
    </lineage>
</organism>
<dbReference type="OrthoDB" id="25118at2"/>
<dbReference type="SUPFAM" id="SSF51735">
    <property type="entry name" value="NAD(P)-binding Rossmann-fold domains"/>
    <property type="match status" value="1"/>
</dbReference>
<evidence type="ECO:0000259" key="2">
    <source>
        <dbReference type="Pfam" id="PF04321"/>
    </source>
</evidence>
<dbReference type="InterPro" id="IPR029903">
    <property type="entry name" value="RmlD-like-bd"/>
</dbReference>
<feature type="region of interest" description="Disordered" evidence="1">
    <location>
        <begin position="273"/>
        <end position="294"/>
    </location>
</feature>
<protein>
    <submittedName>
        <fullName evidence="3">NAD-dependent epimerase/dehydratase family protein</fullName>
    </submittedName>
</protein>
<dbReference type="UniPathway" id="UPA00124"/>
<keyword evidence="4" id="KW-1185">Reference proteome</keyword>
<dbReference type="AlphaFoldDB" id="A0A418MMK4"/>
<dbReference type="PANTHER" id="PTHR43242:SF1">
    <property type="entry name" value="NAD(P)-BINDING ROSSMANN-FOLD SUPERFAMILY PROTEIN"/>
    <property type="match status" value="1"/>
</dbReference>
<reference evidence="3 4" key="1">
    <citation type="submission" date="2018-08" db="EMBL/GenBank/DDBJ databases">
        <title>Jishengella sp. nov., isolated from a root of Azadirachta indica A. Juss. var. siamensis Valenton.</title>
        <authorList>
            <person name="Kuncharoen N."/>
            <person name="Tanasupawat S."/>
            <person name="Kudo T."/>
            <person name="Ohkuma M."/>
        </authorList>
    </citation>
    <scope>NUCLEOTIDE SEQUENCE [LARGE SCALE GENOMIC DNA]</scope>
    <source>
        <strain evidence="3 4">AZ1-13</strain>
    </source>
</reference>
<dbReference type="Gene3D" id="3.40.50.720">
    <property type="entry name" value="NAD(P)-binding Rossmann-like Domain"/>
    <property type="match status" value="1"/>
</dbReference>
<evidence type="ECO:0000313" key="4">
    <source>
        <dbReference type="Proteomes" id="UP000283832"/>
    </source>
</evidence>
<sequence length="294" mass="31225">MTRRILVIGATGHLGRVTAARVANAGWSVVGTYFTAPGETAGERLDVRDSGAVREMMQRVRPDVVIHTAAGRDDWRVIADGAAHVAAAAAALGARLVHVSSDAVFSGRDVDYDETALPDPVYAYGAAKAAAETAVRAIDPTAAVVRTSLILGHGRGGHETLTHELLSGRTDGVLFTDQIRKPVHVDDLADALLELATNGYQGILNVTGPDVISRYELGVLVAQRDGLDPALIPAATIAERGLRLPTDVRLQTTKAASLLRTRLRGAREFMAVPRKEPMRAEPAADAGRQQSRPK</sequence>
<proteinExistence type="predicted"/>
<name>A0A418MMK4_9ACTN</name>
<dbReference type="GO" id="GO:0019305">
    <property type="term" value="P:dTDP-rhamnose biosynthetic process"/>
    <property type="evidence" value="ECO:0007669"/>
    <property type="project" value="UniProtKB-UniPathway"/>
</dbReference>